<organism evidence="3 4">
    <name type="scientific">Eutypa lata (strain UCR-EL1)</name>
    <name type="common">Grapevine dieback disease fungus</name>
    <name type="synonym">Eutypa armeniacae</name>
    <dbReference type="NCBI Taxonomy" id="1287681"/>
    <lineage>
        <taxon>Eukaryota</taxon>
        <taxon>Fungi</taxon>
        <taxon>Dikarya</taxon>
        <taxon>Ascomycota</taxon>
        <taxon>Pezizomycotina</taxon>
        <taxon>Sordariomycetes</taxon>
        <taxon>Xylariomycetidae</taxon>
        <taxon>Xylariales</taxon>
        <taxon>Diatrypaceae</taxon>
        <taxon>Eutypa</taxon>
    </lineage>
</organism>
<evidence type="ECO:0000313" key="3">
    <source>
        <dbReference type="EMBL" id="EMR62909.1"/>
    </source>
</evidence>
<sequence>MAPNTASLLPLFPRIFFLYLEPIMIPLTLHVFRSSYGIYIHYSQAAPLFAVSAQSDPPSLQMPTLIGPSVSMQFIFTAMLYGLVILLSSPPNKRLLQLHIAILTLADFTHWFGIFWTLAQNDPRGWGGVLDTSAWTPELLGLMRYPIWTLAVKFATLAGWFGEIKG</sequence>
<feature type="transmembrane region" description="Helical" evidence="1">
    <location>
        <begin position="12"/>
        <end position="29"/>
    </location>
</feature>
<dbReference type="Pfam" id="PF24803">
    <property type="entry name" value="DUF7704"/>
    <property type="match status" value="1"/>
</dbReference>
<dbReference type="AlphaFoldDB" id="M7S9U1"/>
<name>M7S9U1_EUTLA</name>
<feature type="transmembrane region" description="Helical" evidence="1">
    <location>
        <begin position="65"/>
        <end position="86"/>
    </location>
</feature>
<evidence type="ECO:0000256" key="1">
    <source>
        <dbReference type="SAM" id="Phobius"/>
    </source>
</evidence>
<feature type="transmembrane region" description="Helical" evidence="1">
    <location>
        <begin position="139"/>
        <end position="161"/>
    </location>
</feature>
<evidence type="ECO:0000313" key="4">
    <source>
        <dbReference type="Proteomes" id="UP000012174"/>
    </source>
</evidence>
<dbReference type="Proteomes" id="UP000012174">
    <property type="component" value="Unassembled WGS sequence"/>
</dbReference>
<dbReference type="OMA" id="YLEPIMI"/>
<evidence type="ECO:0000259" key="2">
    <source>
        <dbReference type="Pfam" id="PF24803"/>
    </source>
</evidence>
<proteinExistence type="predicted"/>
<keyword evidence="1" id="KW-0472">Membrane</keyword>
<dbReference type="HOGENOM" id="CLU_1602716_0_0_1"/>
<feature type="domain" description="DUF7704" evidence="2">
    <location>
        <begin position="6"/>
        <end position="163"/>
    </location>
</feature>
<keyword evidence="1" id="KW-0812">Transmembrane</keyword>
<gene>
    <name evidence="3" type="ORF">UCREL1_10150</name>
</gene>
<keyword evidence="1" id="KW-1133">Transmembrane helix</keyword>
<dbReference type="KEGG" id="ela:UCREL1_10150"/>
<reference evidence="4" key="1">
    <citation type="journal article" date="2013" name="Genome Announc.">
        <title>Draft genome sequence of the grapevine dieback fungus Eutypa lata UCR-EL1.</title>
        <authorList>
            <person name="Blanco-Ulate B."/>
            <person name="Rolshausen P.E."/>
            <person name="Cantu D."/>
        </authorList>
    </citation>
    <scope>NUCLEOTIDE SEQUENCE [LARGE SCALE GENOMIC DNA]</scope>
    <source>
        <strain evidence="4">UCR-EL1</strain>
    </source>
</reference>
<keyword evidence="4" id="KW-1185">Reference proteome</keyword>
<dbReference type="eggNOG" id="ENOG502TF71">
    <property type="taxonomic scope" value="Eukaryota"/>
</dbReference>
<dbReference type="EMBL" id="KB707338">
    <property type="protein sequence ID" value="EMR62909.1"/>
    <property type="molecule type" value="Genomic_DNA"/>
</dbReference>
<accession>M7S9U1</accession>
<protein>
    <recommendedName>
        <fullName evidence="2">DUF7704 domain-containing protein</fullName>
    </recommendedName>
</protein>
<feature type="transmembrane region" description="Helical" evidence="1">
    <location>
        <begin position="98"/>
        <end position="119"/>
    </location>
</feature>
<dbReference type="InterPro" id="IPR056121">
    <property type="entry name" value="DUF7704"/>
</dbReference>
<dbReference type="OrthoDB" id="2937326at2759"/>